<keyword evidence="2" id="KW-0249">Electron transport</keyword>
<evidence type="ECO:0000313" key="4">
    <source>
        <dbReference type="Proteomes" id="UP001600888"/>
    </source>
</evidence>
<dbReference type="PANTHER" id="PTHR12910:SF2">
    <property type="entry name" value="NADH DEHYDROGENASE [UBIQUINONE] 1 ALPHA SUBCOMPLEX SUBUNIT 12"/>
    <property type="match status" value="1"/>
</dbReference>
<comment type="similarity">
    <text evidence="1 2">Belongs to the complex I NDUFA12 subunit family.</text>
</comment>
<keyword evidence="2" id="KW-0679">Respiratory chain</keyword>
<dbReference type="Proteomes" id="UP001600888">
    <property type="component" value="Unassembled WGS sequence"/>
</dbReference>
<gene>
    <name evidence="3" type="ORF">FJTKL_06714</name>
</gene>
<protein>
    <recommendedName>
        <fullName evidence="2">NADH dehydrogenase [ubiquinone] 1 alpha subcomplex subunit</fullName>
    </recommendedName>
</protein>
<comment type="subcellular location">
    <subcellularLocation>
        <location evidence="2">Mitochondrion inner membrane</location>
        <topology evidence="2">Peripheral membrane protein</topology>
        <orientation evidence="2">Matrix side</orientation>
    </subcellularLocation>
</comment>
<dbReference type="InterPro" id="IPR007763">
    <property type="entry name" value="NDUFA12"/>
</dbReference>
<proteinExistence type="inferred from homology"/>
<comment type="function">
    <text evidence="2">Accessory subunit of the mitochondrial membrane respiratory chain NADH dehydrogenase (Complex I), that is believed not to be involved in catalysis. Complex I functions in the transfer of electrons from NADH to the respiratory chain. The immediate electron acceptor for the enzyme is believed to be ubiquinone.</text>
</comment>
<evidence type="ECO:0000313" key="3">
    <source>
        <dbReference type="EMBL" id="KAL2286733.1"/>
    </source>
</evidence>
<organism evidence="3 4">
    <name type="scientific">Diaporthe vaccinii</name>
    <dbReference type="NCBI Taxonomy" id="105482"/>
    <lineage>
        <taxon>Eukaryota</taxon>
        <taxon>Fungi</taxon>
        <taxon>Dikarya</taxon>
        <taxon>Ascomycota</taxon>
        <taxon>Pezizomycotina</taxon>
        <taxon>Sordariomycetes</taxon>
        <taxon>Sordariomycetidae</taxon>
        <taxon>Diaporthales</taxon>
        <taxon>Diaporthaceae</taxon>
        <taxon>Diaporthe</taxon>
        <taxon>Diaporthe eres species complex</taxon>
    </lineage>
</organism>
<dbReference type="PANTHER" id="PTHR12910">
    <property type="entry name" value="NADH-UBIQUINONE OXIDOREDUCTASE SUBUNIT B17.2"/>
    <property type="match status" value="1"/>
</dbReference>
<dbReference type="EMBL" id="JBAWTH010000023">
    <property type="protein sequence ID" value="KAL2286733.1"/>
    <property type="molecule type" value="Genomic_DNA"/>
</dbReference>
<dbReference type="Pfam" id="PF05071">
    <property type="entry name" value="NDUFA12"/>
    <property type="match status" value="1"/>
</dbReference>
<accession>A0ABR4EWA8</accession>
<evidence type="ECO:0000256" key="2">
    <source>
        <dbReference type="RuleBase" id="RU363103"/>
    </source>
</evidence>
<keyword evidence="4" id="KW-1185">Reference proteome</keyword>
<reference evidence="3 4" key="1">
    <citation type="submission" date="2024-03" db="EMBL/GenBank/DDBJ databases">
        <title>A high-quality draft genome sequence of Diaporthe vaccinii, a causative agent of upright dieback and viscid rot disease in cranberry plants.</title>
        <authorList>
            <person name="Sarrasin M."/>
            <person name="Lang B.F."/>
            <person name="Burger G."/>
        </authorList>
    </citation>
    <scope>NUCLEOTIDE SEQUENCE [LARGE SCALE GENOMIC DNA]</scope>
    <source>
        <strain evidence="3 4">IS7</strain>
    </source>
</reference>
<comment type="caution">
    <text evidence="3">The sequence shown here is derived from an EMBL/GenBank/DDBJ whole genome shotgun (WGS) entry which is preliminary data.</text>
</comment>
<keyword evidence="2" id="KW-0496">Mitochondrion</keyword>
<keyword evidence="2" id="KW-0813">Transport</keyword>
<keyword evidence="2" id="KW-0472">Membrane</keyword>
<sequence>MTTDHRFSTIVHRYDAHSRYIGGLMVADAGAGDTKAGTLVGTDKFGNKYYENWTDELPLRTRWVDYKKHDFDPSQIEPFWHAWISYAVDKPPTEDPIAKVARSWAKPYHIPNYTATRGAYKPYNTTKPKIDAWQPKAIAR</sequence>
<name>A0ABR4EWA8_9PEZI</name>
<keyword evidence="2" id="KW-0999">Mitochondrion inner membrane</keyword>
<evidence type="ECO:0000256" key="1">
    <source>
        <dbReference type="ARBA" id="ARBA00007355"/>
    </source>
</evidence>